<keyword evidence="1" id="KW-0472">Membrane</keyword>
<evidence type="ECO:0000256" key="1">
    <source>
        <dbReference type="SAM" id="Phobius"/>
    </source>
</evidence>
<name>A0A085B7T2_9FLAO</name>
<sequence>MSKTLKYILIGLGSILGIFILGFIILNIMIASAFGAFDKNYSVSELKEEYYSNEKEIDELILYFNTIKPKDKIVSIEFKNDEIIGGLAIQNNGAGKKFFQSWNFNKDVLITPDIKNMLGWDLETIEILKEKLDNADCISIEDGEPIKIGFKRSGMGMYSFDVFQNKLTDRNNFNNNCQYILVDNKFALEYGGGAVGPQCFQNFK</sequence>
<evidence type="ECO:0000313" key="2">
    <source>
        <dbReference type="EMBL" id="KFC18527.1"/>
    </source>
</evidence>
<evidence type="ECO:0000313" key="4">
    <source>
        <dbReference type="Proteomes" id="UP000028623"/>
    </source>
</evidence>
<keyword evidence="4" id="KW-1185">Reference proteome</keyword>
<dbReference type="Proteomes" id="UP000028623">
    <property type="component" value="Unassembled WGS sequence"/>
</dbReference>
<dbReference type="AlphaFoldDB" id="A0A085B7T2"/>
<accession>A0A085B7T2</accession>
<keyword evidence="1" id="KW-1133">Transmembrane helix</keyword>
<dbReference type="STRING" id="421072.SAMN04488097_2911"/>
<feature type="transmembrane region" description="Helical" evidence="1">
    <location>
        <begin position="7"/>
        <end position="37"/>
    </location>
</feature>
<organism evidence="2 4">
    <name type="scientific">Epilithonimonas lactis</name>
    <dbReference type="NCBI Taxonomy" id="421072"/>
    <lineage>
        <taxon>Bacteria</taxon>
        <taxon>Pseudomonadati</taxon>
        <taxon>Bacteroidota</taxon>
        <taxon>Flavobacteriia</taxon>
        <taxon>Flavobacteriales</taxon>
        <taxon>Weeksellaceae</taxon>
        <taxon>Chryseobacterium group</taxon>
        <taxon>Epilithonimonas</taxon>
    </lineage>
</organism>
<proteinExistence type="predicted"/>
<evidence type="ECO:0000313" key="3">
    <source>
        <dbReference type="EMBL" id="KFC23139.1"/>
    </source>
</evidence>
<dbReference type="eggNOG" id="ENOG5032ACI">
    <property type="taxonomic scope" value="Bacteria"/>
</dbReference>
<comment type="caution">
    <text evidence="2">The sequence shown here is derived from an EMBL/GenBank/DDBJ whole genome shotgun (WGS) entry which is preliminary data.</text>
</comment>
<protein>
    <submittedName>
        <fullName evidence="2">Uncharacterized protein</fullName>
    </submittedName>
</protein>
<dbReference type="OrthoDB" id="755509at2"/>
<dbReference type="RefSeq" id="WP_034972816.1">
    <property type="nucleotide sequence ID" value="NZ_FOFI01000003.1"/>
</dbReference>
<dbReference type="EMBL" id="JPLY01000001">
    <property type="protein sequence ID" value="KFC23139.1"/>
    <property type="molecule type" value="Genomic_DNA"/>
</dbReference>
<reference evidence="2 4" key="1">
    <citation type="submission" date="2014-07" db="EMBL/GenBank/DDBJ databases">
        <title>Epilithonimonas lactis LMG 22401 Genome.</title>
        <authorList>
            <person name="Pipes S.E."/>
            <person name="Stropko S.J."/>
        </authorList>
    </citation>
    <scope>NUCLEOTIDE SEQUENCE [LARGE SCALE GENOMIC DNA]</scope>
    <source>
        <strain evidence="2 4">LMG 24401</strain>
    </source>
</reference>
<gene>
    <name evidence="3" type="ORF">IO89_00580</name>
    <name evidence="2" type="ORF">IO89_16860</name>
</gene>
<dbReference type="EMBL" id="JPLY01000006">
    <property type="protein sequence ID" value="KFC18527.1"/>
    <property type="molecule type" value="Genomic_DNA"/>
</dbReference>
<keyword evidence="1" id="KW-0812">Transmembrane</keyword>